<reference evidence="4" key="1">
    <citation type="submission" date="2013-03" db="EMBL/GenBank/DDBJ databases">
        <title>The Genome Sequence of Anopheles dirus WRAIR2.</title>
        <authorList>
            <consortium name="The Broad Institute Genomics Platform"/>
            <person name="Neafsey D.E."/>
            <person name="Walton C."/>
            <person name="Walker B."/>
            <person name="Young S.K."/>
            <person name="Zeng Q."/>
            <person name="Gargeya S."/>
            <person name="Fitzgerald M."/>
            <person name="Haas B."/>
            <person name="Abouelleil A."/>
            <person name="Allen A.W."/>
            <person name="Alvarado L."/>
            <person name="Arachchi H.M."/>
            <person name="Berlin A.M."/>
            <person name="Chapman S.B."/>
            <person name="Gainer-Dewar J."/>
            <person name="Goldberg J."/>
            <person name="Griggs A."/>
            <person name="Gujja S."/>
            <person name="Hansen M."/>
            <person name="Howarth C."/>
            <person name="Imamovic A."/>
            <person name="Ireland A."/>
            <person name="Larimer J."/>
            <person name="McCowan C."/>
            <person name="Murphy C."/>
            <person name="Pearson M."/>
            <person name="Poon T.W."/>
            <person name="Priest M."/>
            <person name="Roberts A."/>
            <person name="Saif S."/>
            <person name="Shea T."/>
            <person name="Sisk P."/>
            <person name="Sykes S."/>
            <person name="Wortman J."/>
            <person name="Nusbaum C."/>
            <person name="Birren B."/>
        </authorList>
    </citation>
    <scope>NUCLEOTIDE SEQUENCE [LARGE SCALE GENOMIC DNA]</scope>
    <source>
        <strain evidence="4">WRAIR2</strain>
    </source>
</reference>
<organism evidence="3 4">
    <name type="scientific">Anopheles dirus</name>
    <dbReference type="NCBI Taxonomy" id="7168"/>
    <lineage>
        <taxon>Eukaryota</taxon>
        <taxon>Metazoa</taxon>
        <taxon>Ecdysozoa</taxon>
        <taxon>Arthropoda</taxon>
        <taxon>Hexapoda</taxon>
        <taxon>Insecta</taxon>
        <taxon>Pterygota</taxon>
        <taxon>Neoptera</taxon>
        <taxon>Endopterygota</taxon>
        <taxon>Diptera</taxon>
        <taxon>Nematocera</taxon>
        <taxon>Culicoidea</taxon>
        <taxon>Culicidae</taxon>
        <taxon>Anophelinae</taxon>
        <taxon>Anopheles</taxon>
    </lineage>
</organism>
<feature type="region of interest" description="Disordered" evidence="1">
    <location>
        <begin position="143"/>
        <end position="193"/>
    </location>
</feature>
<evidence type="ECO:0000313" key="4">
    <source>
        <dbReference type="Proteomes" id="UP000075884"/>
    </source>
</evidence>
<dbReference type="AlphaFoldDB" id="A0A182NP05"/>
<feature type="compositionally biased region" description="Basic and acidic residues" evidence="1">
    <location>
        <begin position="632"/>
        <end position="654"/>
    </location>
</feature>
<dbReference type="STRING" id="7168.A0A182NP05"/>
<feature type="region of interest" description="Disordered" evidence="1">
    <location>
        <begin position="593"/>
        <end position="654"/>
    </location>
</feature>
<evidence type="ECO:0000259" key="2">
    <source>
        <dbReference type="PROSITE" id="PS00028"/>
    </source>
</evidence>
<accession>A0A182NP05</accession>
<proteinExistence type="predicted"/>
<dbReference type="Proteomes" id="UP000075884">
    <property type="component" value="Unassembled WGS sequence"/>
</dbReference>
<feature type="compositionally biased region" description="Polar residues" evidence="1">
    <location>
        <begin position="159"/>
        <end position="179"/>
    </location>
</feature>
<feature type="compositionally biased region" description="Basic and acidic residues" evidence="1">
    <location>
        <begin position="257"/>
        <end position="270"/>
    </location>
</feature>
<evidence type="ECO:0000313" key="3">
    <source>
        <dbReference type="EnsemblMetazoa" id="ADIR009390-PA"/>
    </source>
</evidence>
<protein>
    <recommendedName>
        <fullName evidence="2">C2H2-type domain-containing protein</fullName>
    </recommendedName>
</protein>
<dbReference type="PROSITE" id="PS00028">
    <property type="entry name" value="ZINC_FINGER_C2H2_1"/>
    <property type="match status" value="1"/>
</dbReference>
<name>A0A182NP05_9DIPT</name>
<dbReference type="VEuPathDB" id="VectorBase:ADIR009390"/>
<sequence>MNLFSVPMIGSASGATGALFLMPYDIVSCEPGMAKCIIGTALSSAGSRPIQFSKSSVKSVMMESLVSTKNVAPSVIQCEARTQSEEEITDCVASMETTPCALLGNINLPHKKRLAKKLGDTKEGVCNGNAEIDQSLLVGNMQPSQRVSSAAVTEDESIQRTNPSDQDQSSAHQNRNGNVKSDAGKANDAQQTSLPQSLPTFSCQLCGKQVQDQLLFFNHLKEHYEPSVARSTGSADSVNSSAMVVKNVATSPAETMPAHEKLTSSADSKKAKPKLPRVKHTKKLKNDRALKQTIVEPENLATLQKIESKPTPMATSSSTASKGTVGVLLQKAELSDAMVAIECSLNGGEFSETEDMLEGIRNVVQKVQETVDTDTTEELCIADNRTWFPAANDDKVISDSITSTLMPQTEKVSLDLAGDALDTHGIHIQNAGDNFLLLLSKTQFNDADLLQTETSDSSLLKPLDPSTCEQLTHTSSLVEPNRNENYVAGEQNLQQLQPTLHSATFPLLSTVDSTSFRVNESLSMSSILELIPSATEKLPAEISSNSYGPPPCVHVPEQKNTELLKNEQKPNDYDEGGDGEGDANYNSLQFATNIDAPDMNPPLDDIPPGDAHDEQTGEDYSFSGEELDEQTNEEHTESQEHLGEDDKDSSFDGA</sequence>
<evidence type="ECO:0000256" key="1">
    <source>
        <dbReference type="SAM" id="MobiDB-lite"/>
    </source>
</evidence>
<reference evidence="3" key="2">
    <citation type="submission" date="2020-05" db="UniProtKB">
        <authorList>
            <consortium name="EnsemblMetazoa"/>
        </authorList>
    </citation>
    <scope>IDENTIFICATION</scope>
    <source>
        <strain evidence="3">WRAIR2</strain>
    </source>
</reference>
<feature type="domain" description="C2H2-type" evidence="2">
    <location>
        <begin position="203"/>
        <end position="223"/>
    </location>
</feature>
<dbReference type="EnsemblMetazoa" id="ADIR009390-RA">
    <property type="protein sequence ID" value="ADIR009390-PA"/>
    <property type="gene ID" value="ADIR009390"/>
</dbReference>
<dbReference type="InterPro" id="IPR013087">
    <property type="entry name" value="Znf_C2H2_type"/>
</dbReference>
<feature type="region of interest" description="Disordered" evidence="1">
    <location>
        <begin position="254"/>
        <end position="277"/>
    </location>
</feature>
<keyword evidence="4" id="KW-1185">Reference proteome</keyword>